<sequence length="139" mass="15319">MRLVLLFIVLATPLYADPCADHFRAGLRVARPLDVWLAETEATLYAGLDWVTRARVMERLEARSAVTSACQEVATLRRALHAAQDRLIAAQRSFQLASALCWDVNRARAQGNLASLDDHATALRDLAGYIASLDERCPG</sequence>
<evidence type="ECO:0000313" key="2">
    <source>
        <dbReference type="EMBL" id="MCW1933109.1"/>
    </source>
</evidence>
<protein>
    <submittedName>
        <fullName evidence="2">Uncharacterized protein</fullName>
    </submittedName>
</protein>
<organism evidence="2 3">
    <name type="scientific">Pararhodobacter zhoushanensis</name>
    <dbReference type="NCBI Taxonomy" id="2479545"/>
    <lineage>
        <taxon>Bacteria</taxon>
        <taxon>Pseudomonadati</taxon>
        <taxon>Pseudomonadota</taxon>
        <taxon>Alphaproteobacteria</taxon>
        <taxon>Rhodobacterales</taxon>
        <taxon>Paracoccaceae</taxon>
        <taxon>Pararhodobacter</taxon>
    </lineage>
</organism>
<name>A0ABT3H000_9RHOB</name>
<gene>
    <name evidence="2" type="ORF">OKW52_12800</name>
</gene>
<reference evidence="2 3" key="1">
    <citation type="submission" date="2022-10" db="EMBL/GenBank/DDBJ databases">
        <title>Pararhodobacter sp. nov., isolated from marine algae.</title>
        <authorList>
            <person name="Choi B.J."/>
            <person name="Kim J.M."/>
            <person name="Lee J.K."/>
            <person name="Choi D.G."/>
            <person name="Jeon C.O."/>
        </authorList>
    </citation>
    <scope>NUCLEOTIDE SEQUENCE [LARGE SCALE GENOMIC DNA]</scope>
    <source>
        <strain evidence="2 3">ZQ420</strain>
    </source>
</reference>
<keyword evidence="1" id="KW-0732">Signal</keyword>
<proteinExistence type="predicted"/>
<evidence type="ECO:0000256" key="1">
    <source>
        <dbReference type="SAM" id="SignalP"/>
    </source>
</evidence>
<dbReference type="RefSeq" id="WP_264506057.1">
    <property type="nucleotide sequence ID" value="NZ_JAPDFL010000001.1"/>
</dbReference>
<dbReference type="EMBL" id="JAPDFL010000001">
    <property type="protein sequence ID" value="MCW1933109.1"/>
    <property type="molecule type" value="Genomic_DNA"/>
</dbReference>
<keyword evidence="3" id="KW-1185">Reference proteome</keyword>
<feature type="chain" id="PRO_5045249288" evidence="1">
    <location>
        <begin position="17"/>
        <end position="139"/>
    </location>
</feature>
<dbReference type="Proteomes" id="UP001208938">
    <property type="component" value="Unassembled WGS sequence"/>
</dbReference>
<comment type="caution">
    <text evidence="2">The sequence shown here is derived from an EMBL/GenBank/DDBJ whole genome shotgun (WGS) entry which is preliminary data.</text>
</comment>
<feature type="signal peptide" evidence="1">
    <location>
        <begin position="1"/>
        <end position="16"/>
    </location>
</feature>
<accession>A0ABT3H000</accession>
<evidence type="ECO:0000313" key="3">
    <source>
        <dbReference type="Proteomes" id="UP001208938"/>
    </source>
</evidence>